<feature type="transmembrane region" description="Helical" evidence="6">
    <location>
        <begin position="314"/>
        <end position="334"/>
    </location>
</feature>
<dbReference type="EC" id="2.7.13.3" evidence="2"/>
<dbReference type="Pfam" id="PF00512">
    <property type="entry name" value="HisKA"/>
    <property type="match status" value="1"/>
</dbReference>
<evidence type="ECO:0000259" key="7">
    <source>
        <dbReference type="PROSITE" id="PS50109"/>
    </source>
</evidence>
<gene>
    <name evidence="8" type="ORF">SM757_32055</name>
</gene>
<evidence type="ECO:0000256" key="2">
    <source>
        <dbReference type="ARBA" id="ARBA00012438"/>
    </source>
</evidence>
<name>A0ABU5IQP1_9BURK</name>
<dbReference type="RefSeq" id="WP_322468455.1">
    <property type="nucleotide sequence ID" value="NZ_JAXOJX010000102.1"/>
</dbReference>
<dbReference type="Proteomes" id="UP001293718">
    <property type="component" value="Unassembled WGS sequence"/>
</dbReference>
<dbReference type="GO" id="GO:0005524">
    <property type="term" value="F:ATP binding"/>
    <property type="evidence" value="ECO:0007669"/>
    <property type="project" value="UniProtKB-KW"/>
</dbReference>
<dbReference type="Pfam" id="PF22588">
    <property type="entry name" value="dCache_1_like"/>
    <property type="match status" value="1"/>
</dbReference>
<keyword evidence="6" id="KW-1133">Transmembrane helix</keyword>
<organism evidence="8 9">
    <name type="scientific">Azohydromonas lata</name>
    <dbReference type="NCBI Taxonomy" id="45677"/>
    <lineage>
        <taxon>Bacteria</taxon>
        <taxon>Pseudomonadati</taxon>
        <taxon>Pseudomonadota</taxon>
        <taxon>Betaproteobacteria</taxon>
        <taxon>Burkholderiales</taxon>
        <taxon>Sphaerotilaceae</taxon>
        <taxon>Azohydromonas</taxon>
    </lineage>
</organism>
<comment type="caution">
    <text evidence="8">The sequence shown here is derived from an EMBL/GenBank/DDBJ whole genome shotgun (WGS) entry which is preliminary data.</text>
</comment>
<dbReference type="InterPro" id="IPR054327">
    <property type="entry name" value="His-kinase-like_sensor"/>
</dbReference>
<dbReference type="InterPro" id="IPR036097">
    <property type="entry name" value="HisK_dim/P_sf"/>
</dbReference>
<keyword evidence="6" id="KW-0812">Transmembrane</keyword>
<dbReference type="InterPro" id="IPR004358">
    <property type="entry name" value="Sig_transdc_His_kin-like_C"/>
</dbReference>
<dbReference type="Gene3D" id="1.10.287.130">
    <property type="match status" value="1"/>
</dbReference>
<dbReference type="InterPro" id="IPR005467">
    <property type="entry name" value="His_kinase_dom"/>
</dbReference>
<keyword evidence="5" id="KW-0418">Kinase</keyword>
<evidence type="ECO:0000313" key="9">
    <source>
        <dbReference type="Proteomes" id="UP001293718"/>
    </source>
</evidence>
<dbReference type="SUPFAM" id="SSF55874">
    <property type="entry name" value="ATPase domain of HSP90 chaperone/DNA topoisomerase II/histidine kinase"/>
    <property type="match status" value="1"/>
</dbReference>
<evidence type="ECO:0000256" key="6">
    <source>
        <dbReference type="SAM" id="Phobius"/>
    </source>
</evidence>
<keyword evidence="3" id="KW-0597">Phosphoprotein</keyword>
<evidence type="ECO:0000256" key="5">
    <source>
        <dbReference type="ARBA" id="ARBA00022777"/>
    </source>
</evidence>
<accession>A0ABU5IQP1</accession>
<dbReference type="CDD" id="cd12915">
    <property type="entry name" value="PDC2_DGC_like"/>
    <property type="match status" value="1"/>
</dbReference>
<feature type="transmembrane region" description="Helical" evidence="6">
    <location>
        <begin position="22"/>
        <end position="43"/>
    </location>
</feature>
<evidence type="ECO:0000256" key="4">
    <source>
        <dbReference type="ARBA" id="ARBA00022679"/>
    </source>
</evidence>
<dbReference type="InterPro" id="IPR003594">
    <property type="entry name" value="HATPase_dom"/>
</dbReference>
<evidence type="ECO:0000313" key="8">
    <source>
        <dbReference type="EMBL" id="MDZ5461217.1"/>
    </source>
</evidence>
<keyword evidence="8" id="KW-0547">Nucleotide-binding</keyword>
<dbReference type="Gene3D" id="3.30.450.20">
    <property type="entry name" value="PAS domain"/>
    <property type="match status" value="2"/>
</dbReference>
<dbReference type="SMART" id="SM00388">
    <property type="entry name" value="HisKA"/>
    <property type="match status" value="1"/>
</dbReference>
<proteinExistence type="predicted"/>
<dbReference type="PRINTS" id="PR00344">
    <property type="entry name" value="BCTRLSENSOR"/>
</dbReference>
<dbReference type="SUPFAM" id="SSF47384">
    <property type="entry name" value="Homodimeric domain of signal transducing histidine kinase"/>
    <property type="match status" value="1"/>
</dbReference>
<dbReference type="PROSITE" id="PS50109">
    <property type="entry name" value="HIS_KIN"/>
    <property type="match status" value="1"/>
</dbReference>
<reference evidence="8 9" key="1">
    <citation type="submission" date="2023-11" db="EMBL/GenBank/DDBJ databases">
        <title>Draft genome of Azohydromonas lata strain H1 (DSM1123), a polyhydroxyalkanoate producer.</title>
        <authorList>
            <person name="Traversa D."/>
            <person name="D'Addabbo P."/>
            <person name="Pazzani C."/>
            <person name="Manzari C."/>
            <person name="Chiara M."/>
            <person name="Scrascia M."/>
        </authorList>
    </citation>
    <scope>NUCLEOTIDE SEQUENCE [LARGE SCALE GENOMIC DNA]</scope>
    <source>
        <strain evidence="8 9">H1</strain>
    </source>
</reference>
<protein>
    <recommendedName>
        <fullName evidence="2">histidine kinase</fullName>
        <ecNumber evidence="2">2.7.13.3</ecNumber>
    </recommendedName>
</protein>
<feature type="domain" description="Histidine kinase" evidence="7">
    <location>
        <begin position="362"/>
        <end position="586"/>
    </location>
</feature>
<evidence type="ECO:0000256" key="3">
    <source>
        <dbReference type="ARBA" id="ARBA00022553"/>
    </source>
</evidence>
<sequence>MSDSLLRAPLPPRQAEQLREHLVLAVAALAIVLLSTAAALMLWRQRAHTQATWERYMQSFATSMAAHAQQVAYAADGALQRVVERVQEEAGDSEARLHELATTRRMHDFLTERRGEPGVARDIAIVDLQGQVLANNQAFPAPHINVHDRDYFKAHLAQPALDLYLSAPVLSRDTGRWTLFLVRKLRAGDGRMLGLVITGVEVACFERFYQSVNLDDAHTAVQLLRSDGVPLARHPLRAGMMSASYRGAPALRALEQALAQGRRSAAVYTRQTRPSDPALADQRLVVARAVDAFPLVVVTLATQDLMLHGWRQTAWFLGVGTALLDALIALLALWMHRSLRRRRQDMERLAADHGDKASFLAGVSGELRAPLLGLQDMTRRLAATASALAPQRQALHTMERSATQLMALVDDLRDYSRLETGRLALQRAPFAIAPVVQDCLALFQSQARSRGVALELYMGNAAHDTPVLGDAPRLAQIVNNLLSNALRFTSTGHVALSVAPLDRERWRVAVSDTGSGMTAEQCRRLFEPLPAPHAAESGAPGATPGLGLGLGLSIVKRLALLHEGTVGVRSELGQGTEVWCELLLPPAAVAVAPSCPATPPAAAEAAAEAT</sequence>
<dbReference type="Pfam" id="PF02518">
    <property type="entry name" value="HATPase_c"/>
    <property type="match status" value="1"/>
</dbReference>
<keyword evidence="6" id="KW-0472">Membrane</keyword>
<evidence type="ECO:0000256" key="1">
    <source>
        <dbReference type="ARBA" id="ARBA00000085"/>
    </source>
</evidence>
<dbReference type="InterPro" id="IPR003661">
    <property type="entry name" value="HisK_dim/P_dom"/>
</dbReference>
<dbReference type="CDD" id="cd12914">
    <property type="entry name" value="PDC1_DGC_like"/>
    <property type="match status" value="1"/>
</dbReference>
<dbReference type="CDD" id="cd00082">
    <property type="entry name" value="HisKA"/>
    <property type="match status" value="1"/>
</dbReference>
<dbReference type="EMBL" id="JAXOJX010000102">
    <property type="protein sequence ID" value="MDZ5461217.1"/>
    <property type="molecule type" value="Genomic_DNA"/>
</dbReference>
<dbReference type="InterPro" id="IPR036890">
    <property type="entry name" value="HATPase_C_sf"/>
</dbReference>
<keyword evidence="4" id="KW-0808">Transferase</keyword>
<keyword evidence="9" id="KW-1185">Reference proteome</keyword>
<dbReference type="PANTHER" id="PTHR43047">
    <property type="entry name" value="TWO-COMPONENT HISTIDINE PROTEIN KINASE"/>
    <property type="match status" value="1"/>
</dbReference>
<keyword evidence="8" id="KW-0067">ATP-binding</keyword>
<dbReference type="SMART" id="SM00387">
    <property type="entry name" value="HATPase_c"/>
    <property type="match status" value="1"/>
</dbReference>
<dbReference type="Gene3D" id="3.30.565.10">
    <property type="entry name" value="Histidine kinase-like ATPase, C-terminal domain"/>
    <property type="match status" value="1"/>
</dbReference>
<comment type="catalytic activity">
    <reaction evidence="1">
        <text>ATP + protein L-histidine = ADP + protein N-phospho-L-histidine.</text>
        <dbReference type="EC" id="2.7.13.3"/>
    </reaction>
</comment>